<feature type="domain" description="NADH pyrophosphatase-like N-terminal" evidence="3">
    <location>
        <begin position="23"/>
        <end position="114"/>
    </location>
</feature>
<dbReference type="GO" id="GO:0035529">
    <property type="term" value="F:NADH pyrophosphatase activity"/>
    <property type="evidence" value="ECO:0007669"/>
    <property type="project" value="TreeGrafter"/>
</dbReference>
<evidence type="ECO:0000256" key="2">
    <source>
        <dbReference type="ARBA" id="ARBA00022801"/>
    </source>
</evidence>
<accession>A0A382CX50</accession>
<dbReference type="PANTHER" id="PTHR42904">
    <property type="entry name" value="NUDIX HYDROLASE, NUDC SUBFAMILY"/>
    <property type="match status" value="1"/>
</dbReference>
<dbReference type="Gene3D" id="3.90.79.20">
    <property type="match status" value="1"/>
</dbReference>
<proteinExistence type="predicted"/>
<comment type="cofactor">
    <cofactor evidence="1">
        <name>Mg(2+)</name>
        <dbReference type="ChEBI" id="CHEBI:18420"/>
    </cofactor>
</comment>
<dbReference type="GO" id="GO:0019677">
    <property type="term" value="P:NAD+ catabolic process"/>
    <property type="evidence" value="ECO:0007669"/>
    <property type="project" value="TreeGrafter"/>
</dbReference>
<sequence>MITLSSRNSFIVENTDTKKLEKIFLVVKDEELLIDNVSQNLALIDNEQYKWSEMTVKTEHFIGYLDNNSLYALELEDESSLIPETSLKPFRTLLGIIPDTYFGICSRSIQLVEWNKKNKYCGTCGSETSLHLVEKAMFCKDCNNLIYPRISPCIIV</sequence>
<protein>
    <recommendedName>
        <fullName evidence="3">NADH pyrophosphatase-like N-terminal domain-containing protein</fullName>
    </recommendedName>
</protein>
<dbReference type="GO" id="GO:0006742">
    <property type="term" value="P:NADP+ catabolic process"/>
    <property type="evidence" value="ECO:0007669"/>
    <property type="project" value="TreeGrafter"/>
</dbReference>
<feature type="non-terminal residue" evidence="4">
    <location>
        <position position="156"/>
    </location>
</feature>
<dbReference type="Pfam" id="PF09296">
    <property type="entry name" value="NUDIX-like"/>
    <property type="match status" value="1"/>
</dbReference>
<reference evidence="4" key="1">
    <citation type="submission" date="2018-05" db="EMBL/GenBank/DDBJ databases">
        <authorList>
            <person name="Lanie J.A."/>
            <person name="Ng W.-L."/>
            <person name="Kazmierczak K.M."/>
            <person name="Andrzejewski T.M."/>
            <person name="Davidsen T.M."/>
            <person name="Wayne K.J."/>
            <person name="Tettelin H."/>
            <person name="Glass J.I."/>
            <person name="Rusch D."/>
            <person name="Podicherti R."/>
            <person name="Tsui H.-C.T."/>
            <person name="Winkler M.E."/>
        </authorList>
    </citation>
    <scope>NUCLEOTIDE SEQUENCE</scope>
</reference>
<dbReference type="PANTHER" id="PTHR42904:SF6">
    <property type="entry name" value="NAD-CAPPED RNA HYDROLASE NUDT12"/>
    <property type="match status" value="1"/>
</dbReference>
<dbReference type="InterPro" id="IPR050241">
    <property type="entry name" value="NAD-cap_RNA_hydrolase_NudC"/>
</dbReference>
<dbReference type="EMBL" id="UINC01036449">
    <property type="protein sequence ID" value="SVB30429.1"/>
    <property type="molecule type" value="Genomic_DNA"/>
</dbReference>
<name>A0A382CX50_9ZZZZ</name>
<keyword evidence="2" id="KW-0378">Hydrolase</keyword>
<evidence type="ECO:0000313" key="4">
    <source>
        <dbReference type="EMBL" id="SVB30429.1"/>
    </source>
</evidence>
<dbReference type="AlphaFoldDB" id="A0A382CX50"/>
<dbReference type="InterPro" id="IPR015797">
    <property type="entry name" value="NUDIX_hydrolase-like_dom_sf"/>
</dbReference>
<organism evidence="4">
    <name type="scientific">marine metagenome</name>
    <dbReference type="NCBI Taxonomy" id="408172"/>
    <lineage>
        <taxon>unclassified sequences</taxon>
        <taxon>metagenomes</taxon>
        <taxon>ecological metagenomes</taxon>
    </lineage>
</organism>
<evidence type="ECO:0000259" key="3">
    <source>
        <dbReference type="Pfam" id="PF09296"/>
    </source>
</evidence>
<dbReference type="InterPro" id="IPR015375">
    <property type="entry name" value="NADH_PPase-like_N"/>
</dbReference>
<evidence type="ECO:0000256" key="1">
    <source>
        <dbReference type="ARBA" id="ARBA00001946"/>
    </source>
</evidence>
<gene>
    <name evidence="4" type="ORF">METZ01_LOCUS183283</name>
</gene>
<dbReference type="SUPFAM" id="SSF55811">
    <property type="entry name" value="Nudix"/>
    <property type="match status" value="1"/>
</dbReference>
<dbReference type="GO" id="GO:0005829">
    <property type="term" value="C:cytosol"/>
    <property type="evidence" value="ECO:0007669"/>
    <property type="project" value="TreeGrafter"/>
</dbReference>